<dbReference type="EMBL" id="AP021875">
    <property type="protein sequence ID" value="BBO75282.1"/>
    <property type="molecule type" value="Genomic_DNA"/>
</dbReference>
<dbReference type="RefSeq" id="WP_155304219.1">
    <property type="nucleotide sequence ID" value="NZ_AP021875.1"/>
</dbReference>
<protein>
    <submittedName>
        <fullName evidence="1">Uncharacterized protein</fullName>
    </submittedName>
</protein>
<dbReference type="Proteomes" id="UP000427769">
    <property type="component" value="Chromosome"/>
</dbReference>
<dbReference type="AlphaFoldDB" id="A0A5K7YZY8"/>
<dbReference type="KEGG" id="dwd:DSCW_26990"/>
<accession>A0A5K7YZY8</accession>
<evidence type="ECO:0000313" key="1">
    <source>
        <dbReference type="EMBL" id="BBO75282.1"/>
    </source>
</evidence>
<sequence length="79" mass="9042">MADNNLEVEKMLKDLIKVNAVIATELIQLVENSSRLVHGGEVPETCRVQHRALREEIVQIAERWNEGCETLRDHNLAHD</sequence>
<organism evidence="1 2">
    <name type="scientific">Desulfosarcina widdelii</name>
    <dbReference type="NCBI Taxonomy" id="947919"/>
    <lineage>
        <taxon>Bacteria</taxon>
        <taxon>Pseudomonadati</taxon>
        <taxon>Thermodesulfobacteriota</taxon>
        <taxon>Desulfobacteria</taxon>
        <taxon>Desulfobacterales</taxon>
        <taxon>Desulfosarcinaceae</taxon>
        <taxon>Desulfosarcina</taxon>
    </lineage>
</organism>
<name>A0A5K7YZY8_9BACT</name>
<gene>
    <name evidence="1" type="ORF">DSCW_26990</name>
</gene>
<evidence type="ECO:0000313" key="2">
    <source>
        <dbReference type="Proteomes" id="UP000427769"/>
    </source>
</evidence>
<keyword evidence="2" id="KW-1185">Reference proteome</keyword>
<proteinExistence type="predicted"/>
<reference evidence="1 2" key="1">
    <citation type="submission" date="2019-11" db="EMBL/GenBank/DDBJ databases">
        <title>Comparative genomics of hydrocarbon-degrading Desulfosarcina strains.</title>
        <authorList>
            <person name="Watanabe M."/>
            <person name="Kojima H."/>
            <person name="Fukui M."/>
        </authorList>
    </citation>
    <scope>NUCLEOTIDE SEQUENCE [LARGE SCALE GENOMIC DNA]</scope>
    <source>
        <strain evidence="1 2">PP31</strain>
    </source>
</reference>